<evidence type="ECO:0000256" key="11">
    <source>
        <dbReference type="ARBA" id="ARBA00069174"/>
    </source>
</evidence>
<sequence>MFLLNGEPAHCIDPADRGLQYGDGLFETLEVRQGRPLFLDRHLRRLASGCRRLMIPMPDAGLLEAEALSFAAGREAAVLKLIVTRGCGGRGYRQPDVIQPTRLFSLHPYPDYPAHYQTDGIVADFCRQRLSSNATLAGIKHLNRLEQVLARAEWSDDSRQEGLMLDVQNYVVEGTMSNLFIVKNGVLLTPALTDCGVAGIVREWSLAFAAAEGLPSVEAAITVDQVLAADEVFVTNSVIGIWPVRRLAGQDFPVGQVTQRICAAYRLAKQRELS</sequence>
<evidence type="ECO:0000256" key="9">
    <source>
        <dbReference type="ARBA" id="ARBA00049529"/>
    </source>
</evidence>
<dbReference type="InterPro" id="IPR050571">
    <property type="entry name" value="Class-IV_PLP-Dep_Aminotrnsfr"/>
</dbReference>
<comment type="subunit">
    <text evidence="3">Homodimer.</text>
</comment>
<evidence type="ECO:0000256" key="1">
    <source>
        <dbReference type="ARBA" id="ARBA00001933"/>
    </source>
</evidence>
<dbReference type="SUPFAM" id="SSF56752">
    <property type="entry name" value="D-aminoacid aminotransferase-like PLP-dependent enzymes"/>
    <property type="match status" value="1"/>
</dbReference>
<dbReference type="Proteomes" id="UP000077628">
    <property type="component" value="Unassembled WGS sequence"/>
</dbReference>
<dbReference type="GO" id="GO:0008153">
    <property type="term" value="P:4-aminobenzoate biosynthetic process"/>
    <property type="evidence" value="ECO:0007669"/>
    <property type="project" value="UniProtKB-UniRule"/>
</dbReference>
<dbReference type="InterPro" id="IPR036038">
    <property type="entry name" value="Aminotransferase-like"/>
</dbReference>
<reference evidence="16" key="1">
    <citation type="submission" date="2016-03" db="EMBL/GenBank/DDBJ databases">
        <authorList>
            <person name="Heylen K."/>
            <person name="De Vos P."/>
            <person name="Vekeman B."/>
        </authorList>
    </citation>
    <scope>NUCLEOTIDE SEQUENCE [LARGE SCALE GENOMIC DNA]</scope>
    <source>
        <strain evidence="16">R-45383</strain>
    </source>
</reference>
<keyword evidence="6 15" id="KW-0456">Lyase</keyword>
<dbReference type="Gene3D" id="3.30.470.10">
    <property type="match status" value="1"/>
</dbReference>
<evidence type="ECO:0000256" key="2">
    <source>
        <dbReference type="ARBA" id="ARBA00009320"/>
    </source>
</evidence>
<dbReference type="NCBIfam" id="TIGR03461">
    <property type="entry name" value="pabC_Proteo"/>
    <property type="match status" value="1"/>
</dbReference>
<dbReference type="InterPro" id="IPR043131">
    <property type="entry name" value="BCAT-like_N"/>
</dbReference>
<dbReference type="NCBIfam" id="NF004761">
    <property type="entry name" value="PRK06092.1"/>
    <property type="match status" value="1"/>
</dbReference>
<protein>
    <recommendedName>
        <fullName evidence="11 12">Aminodeoxychorismate lyase</fullName>
        <ecNumber evidence="8 12">4.1.3.38</ecNumber>
    </recommendedName>
</protein>
<evidence type="ECO:0000256" key="10">
    <source>
        <dbReference type="ARBA" id="ARBA00054027"/>
    </source>
</evidence>
<comment type="catalytic activity">
    <reaction evidence="9">
        <text>4-amino-4-deoxychorismate = 4-aminobenzoate + pyruvate + H(+)</text>
        <dbReference type="Rhea" id="RHEA:16201"/>
        <dbReference type="ChEBI" id="CHEBI:15361"/>
        <dbReference type="ChEBI" id="CHEBI:15378"/>
        <dbReference type="ChEBI" id="CHEBI:17836"/>
        <dbReference type="ChEBI" id="CHEBI:58406"/>
        <dbReference type="EC" id="4.1.3.38"/>
    </reaction>
</comment>
<dbReference type="STRING" id="702114.A1355_02995"/>
<dbReference type="GO" id="GO:0005829">
    <property type="term" value="C:cytosol"/>
    <property type="evidence" value="ECO:0007669"/>
    <property type="project" value="TreeGrafter"/>
</dbReference>
<dbReference type="InterPro" id="IPR001544">
    <property type="entry name" value="Aminotrans_IV"/>
</dbReference>
<evidence type="ECO:0000313" key="15">
    <source>
        <dbReference type="EMBL" id="OAI20138.1"/>
    </source>
</evidence>
<evidence type="ECO:0000256" key="5">
    <source>
        <dbReference type="ARBA" id="ARBA00022909"/>
    </source>
</evidence>
<keyword evidence="16" id="KW-1185">Reference proteome</keyword>
<dbReference type="InterPro" id="IPR043132">
    <property type="entry name" value="BCAT-like_C"/>
</dbReference>
<dbReference type="GO" id="GO:0046656">
    <property type="term" value="P:folic acid biosynthetic process"/>
    <property type="evidence" value="ECO:0007669"/>
    <property type="project" value="UniProtKB-KW"/>
</dbReference>
<dbReference type="Gene3D" id="3.20.10.10">
    <property type="entry name" value="D-amino Acid Aminotransferase, subunit A, domain 2"/>
    <property type="match status" value="1"/>
</dbReference>
<evidence type="ECO:0000256" key="13">
    <source>
        <dbReference type="RuleBase" id="RU004106"/>
    </source>
</evidence>
<dbReference type="RefSeq" id="WP_064027432.1">
    <property type="nucleotide sequence ID" value="NZ_LUUK01000145.1"/>
</dbReference>
<dbReference type="GO" id="GO:0008696">
    <property type="term" value="F:4-amino-4-deoxychorismate lyase activity"/>
    <property type="evidence" value="ECO:0007669"/>
    <property type="project" value="UniProtKB-UniRule"/>
</dbReference>
<dbReference type="FunFam" id="3.20.10.10:FF:000002">
    <property type="entry name" value="D-alanine aminotransferase"/>
    <property type="match status" value="1"/>
</dbReference>
<keyword evidence="5" id="KW-0289">Folate biosynthesis</keyword>
<comment type="similarity">
    <text evidence="2 13">Belongs to the class-IV pyridoxal-phosphate-dependent aminotransferase family.</text>
</comment>
<organism evidence="15 16">
    <name type="scientific">Methylomonas koyamae</name>
    <dbReference type="NCBI Taxonomy" id="702114"/>
    <lineage>
        <taxon>Bacteria</taxon>
        <taxon>Pseudomonadati</taxon>
        <taxon>Pseudomonadota</taxon>
        <taxon>Gammaproteobacteria</taxon>
        <taxon>Methylococcales</taxon>
        <taxon>Methylococcaceae</taxon>
        <taxon>Methylomonas</taxon>
    </lineage>
</organism>
<dbReference type="InterPro" id="IPR017824">
    <property type="entry name" value="Aminodeoxychorismate_lyase_IV"/>
</dbReference>
<evidence type="ECO:0000256" key="6">
    <source>
        <dbReference type="ARBA" id="ARBA00023239"/>
    </source>
</evidence>
<dbReference type="PANTHER" id="PTHR42743">
    <property type="entry name" value="AMINO-ACID AMINOTRANSFERASE"/>
    <property type="match status" value="1"/>
</dbReference>
<keyword evidence="4 14" id="KW-0663">Pyridoxal phosphate</keyword>
<name>A0A177NPX2_9GAMM</name>
<evidence type="ECO:0000256" key="14">
    <source>
        <dbReference type="RuleBase" id="RU004516"/>
    </source>
</evidence>
<evidence type="ECO:0000256" key="4">
    <source>
        <dbReference type="ARBA" id="ARBA00022898"/>
    </source>
</evidence>
<gene>
    <name evidence="15" type="ORF">A1355_02995</name>
</gene>
<evidence type="ECO:0000256" key="12">
    <source>
        <dbReference type="NCBIfam" id="TIGR03461"/>
    </source>
</evidence>
<dbReference type="EMBL" id="LUUK01000145">
    <property type="protein sequence ID" value="OAI20138.1"/>
    <property type="molecule type" value="Genomic_DNA"/>
</dbReference>
<dbReference type="InterPro" id="IPR018300">
    <property type="entry name" value="Aminotrans_IV_CS"/>
</dbReference>
<evidence type="ECO:0000256" key="3">
    <source>
        <dbReference type="ARBA" id="ARBA00011738"/>
    </source>
</evidence>
<accession>A0A177NPX2</accession>
<dbReference type="EC" id="4.1.3.38" evidence="8 12"/>
<evidence type="ECO:0000256" key="8">
    <source>
        <dbReference type="ARBA" id="ARBA00035676"/>
    </source>
</evidence>
<comment type="function">
    <text evidence="10">Involved in the biosynthesis of p-aminobenzoate (PABA), a precursor of tetrahydrofolate. Converts 4-amino-4-deoxychorismate into 4-aminobenzoate (PABA) and pyruvate.</text>
</comment>
<comment type="cofactor">
    <cofactor evidence="1 14">
        <name>pyridoxal 5'-phosphate</name>
        <dbReference type="ChEBI" id="CHEBI:597326"/>
    </cofactor>
</comment>
<proteinExistence type="inferred from homology"/>
<evidence type="ECO:0000313" key="16">
    <source>
        <dbReference type="Proteomes" id="UP000077628"/>
    </source>
</evidence>
<dbReference type="AlphaFoldDB" id="A0A177NPX2"/>
<dbReference type="CDD" id="cd01559">
    <property type="entry name" value="ADCL_like"/>
    <property type="match status" value="1"/>
</dbReference>
<dbReference type="GO" id="GO:0030170">
    <property type="term" value="F:pyridoxal phosphate binding"/>
    <property type="evidence" value="ECO:0007669"/>
    <property type="project" value="InterPro"/>
</dbReference>
<comment type="caution">
    <text evidence="15">The sequence shown here is derived from an EMBL/GenBank/DDBJ whole genome shotgun (WGS) entry which is preliminary data.</text>
</comment>
<dbReference type="OrthoDB" id="9805628at2"/>
<comment type="pathway">
    <text evidence="7">Cofactor biosynthesis; tetrahydrofolate biosynthesis; 4-aminobenzoate from chorismate: step 2/2.</text>
</comment>
<dbReference type="PANTHER" id="PTHR42743:SF2">
    <property type="entry name" value="AMINODEOXYCHORISMATE LYASE"/>
    <property type="match status" value="1"/>
</dbReference>
<dbReference type="PROSITE" id="PS00770">
    <property type="entry name" value="AA_TRANSFER_CLASS_4"/>
    <property type="match status" value="1"/>
</dbReference>
<evidence type="ECO:0000256" key="7">
    <source>
        <dbReference type="ARBA" id="ARBA00035633"/>
    </source>
</evidence>
<dbReference type="Pfam" id="PF01063">
    <property type="entry name" value="Aminotran_4"/>
    <property type="match status" value="1"/>
</dbReference>